<dbReference type="AlphaFoldDB" id="A0A0B6YI10"/>
<evidence type="ECO:0000313" key="1">
    <source>
        <dbReference type="EMBL" id="CEK55837.1"/>
    </source>
</evidence>
<accession>A0A0B6YI10</accession>
<protein>
    <submittedName>
        <fullName evidence="1">Uncharacterized protein</fullName>
    </submittedName>
</protein>
<dbReference type="EMBL" id="HACG01008972">
    <property type="protein sequence ID" value="CEK55837.1"/>
    <property type="molecule type" value="Transcribed_RNA"/>
</dbReference>
<reference evidence="1" key="1">
    <citation type="submission" date="2014-12" db="EMBL/GenBank/DDBJ databases">
        <title>Insight into the proteome of Arion vulgaris.</title>
        <authorList>
            <person name="Aradska J."/>
            <person name="Bulat T."/>
            <person name="Smidak R."/>
            <person name="Sarate P."/>
            <person name="Gangsoo J."/>
            <person name="Sialana F."/>
            <person name="Bilban M."/>
            <person name="Lubec G."/>
        </authorList>
    </citation>
    <scope>NUCLEOTIDE SEQUENCE</scope>
    <source>
        <tissue evidence="1">Skin</tissue>
    </source>
</reference>
<gene>
    <name evidence="1" type="primary">ORF26164</name>
</gene>
<sequence>HNVSNRPGDEVSKLKDAGLCWEARESGGQLVRPYAPRGMQTNRQTQSLSSCFLPTAMALRQTRPQLDTGETIESECDL</sequence>
<feature type="non-terminal residue" evidence="1">
    <location>
        <position position="1"/>
    </location>
</feature>
<organism evidence="1">
    <name type="scientific">Arion vulgaris</name>
    <dbReference type="NCBI Taxonomy" id="1028688"/>
    <lineage>
        <taxon>Eukaryota</taxon>
        <taxon>Metazoa</taxon>
        <taxon>Spiralia</taxon>
        <taxon>Lophotrochozoa</taxon>
        <taxon>Mollusca</taxon>
        <taxon>Gastropoda</taxon>
        <taxon>Heterobranchia</taxon>
        <taxon>Euthyneura</taxon>
        <taxon>Panpulmonata</taxon>
        <taxon>Eupulmonata</taxon>
        <taxon>Stylommatophora</taxon>
        <taxon>Helicina</taxon>
        <taxon>Arionoidea</taxon>
        <taxon>Arionidae</taxon>
        <taxon>Arion</taxon>
    </lineage>
</organism>
<proteinExistence type="predicted"/>
<name>A0A0B6YI10_9EUPU</name>